<keyword evidence="1" id="KW-0862">Zinc</keyword>
<feature type="region of interest" description="Disordered" evidence="3">
    <location>
        <begin position="82"/>
        <end position="103"/>
    </location>
</feature>
<keyword evidence="1" id="KW-0479">Metal-binding</keyword>
<evidence type="ECO:0000259" key="4">
    <source>
        <dbReference type="PROSITE" id="PS50158"/>
    </source>
</evidence>
<dbReference type="GO" id="GO:0071897">
    <property type="term" value="P:DNA biosynthetic process"/>
    <property type="evidence" value="ECO:0007669"/>
    <property type="project" value="UniProtKB-ARBA"/>
</dbReference>
<gene>
    <name evidence="7" type="primary">LOC117209470</name>
</gene>
<dbReference type="Gene3D" id="4.10.60.10">
    <property type="entry name" value="Zinc finger, CCHC-type"/>
    <property type="match status" value="1"/>
</dbReference>
<evidence type="ECO:0000313" key="7">
    <source>
        <dbReference type="RefSeq" id="XP_033307446.1"/>
    </source>
</evidence>
<dbReference type="GeneID" id="117209470"/>
<organism evidence="6 7">
    <name type="scientific">Bombus bifarius</name>
    <dbReference type="NCBI Taxonomy" id="103933"/>
    <lineage>
        <taxon>Eukaryota</taxon>
        <taxon>Metazoa</taxon>
        <taxon>Ecdysozoa</taxon>
        <taxon>Arthropoda</taxon>
        <taxon>Hexapoda</taxon>
        <taxon>Insecta</taxon>
        <taxon>Pterygota</taxon>
        <taxon>Neoptera</taxon>
        <taxon>Endopterygota</taxon>
        <taxon>Hymenoptera</taxon>
        <taxon>Apocrita</taxon>
        <taxon>Aculeata</taxon>
        <taxon>Apoidea</taxon>
        <taxon>Anthophila</taxon>
        <taxon>Apidae</taxon>
        <taxon>Bombus</taxon>
        <taxon>Pyrobombus</taxon>
    </lineage>
</organism>
<feature type="region of interest" description="Disordered" evidence="3">
    <location>
        <begin position="1"/>
        <end position="24"/>
    </location>
</feature>
<evidence type="ECO:0000256" key="1">
    <source>
        <dbReference type="PROSITE-ProRule" id="PRU00047"/>
    </source>
</evidence>
<dbReference type="KEGG" id="bbif:117209470"/>
<dbReference type="Proteomes" id="UP000515164">
    <property type="component" value="Unplaced"/>
</dbReference>
<dbReference type="InterPro" id="IPR021109">
    <property type="entry name" value="Peptidase_aspartic_dom_sf"/>
</dbReference>
<keyword evidence="2" id="KW-0175">Coiled coil</keyword>
<dbReference type="InterPro" id="IPR032567">
    <property type="entry name" value="RTL1-rel"/>
</dbReference>
<dbReference type="PROSITE" id="PS50158">
    <property type="entry name" value="ZF_CCHC"/>
    <property type="match status" value="1"/>
</dbReference>
<keyword evidence="6" id="KW-1185">Reference proteome</keyword>
<dbReference type="SMART" id="SM00343">
    <property type="entry name" value="ZnF_C2HC"/>
    <property type="match status" value="1"/>
</dbReference>
<dbReference type="SUPFAM" id="SSF57756">
    <property type="entry name" value="Retrovirus zinc finger-like domains"/>
    <property type="match status" value="1"/>
</dbReference>
<reference evidence="7" key="1">
    <citation type="submission" date="2025-08" db="UniProtKB">
        <authorList>
            <consortium name="RefSeq"/>
        </authorList>
    </citation>
    <scope>IDENTIFICATION</scope>
    <source>
        <tissue evidence="7">Muscle</tissue>
    </source>
</reference>
<dbReference type="AlphaFoldDB" id="A0A6P8M1X6"/>
<protein>
    <submittedName>
        <fullName evidence="7">Uncharacterized protein LOC117209470</fullName>
    </submittedName>
</protein>
<accession>A0A6P8M1X6</accession>
<dbReference type="InterPro" id="IPR000477">
    <property type="entry name" value="RT_dom"/>
</dbReference>
<dbReference type="GO" id="GO:0003676">
    <property type="term" value="F:nucleic acid binding"/>
    <property type="evidence" value="ECO:0007669"/>
    <property type="project" value="InterPro"/>
</dbReference>
<dbReference type="InterPro" id="IPR036875">
    <property type="entry name" value="Znf_CCHC_sf"/>
</dbReference>
<sequence>MATPQESNTEMVDAASTSSGIDPTVGAIIDSWQKERETSTQRFNLLEAEIARINDKLASTQMRNGSEASSLITIKEINPTTTDQSVFREPPPMPQPPQSPEGRAFLQRSTQPELKATDVIRCISQLNGENDIGVEEFVREVEEMRVMCSEQYLLLRMIKTERISGKAAMAIRSVHISEYAHLYQVLRQNLATRTSVRENQDQLRDTRQAFNESVQSYITRFRQAYNELQHSITNEYPDEMNRRAVSDRILKDSITDFVRGLKLEIGQMLLTTPPQNFIEAEKRAIEIERYFHEYRTRKQRTIRPDNRPRPVANFTSTPPRAIQNGFAQQPNTVFRRTERAPLEERAQIQCFKCKRFGHRSNQCPNFRTPSLQQRAPPINFTKMETKESGSMQLLQGELPTVLLGPAGQSKRTFLVDSGAGINLLKRKRTSRTEPVPVKKFTMGHSEFQTSERVVIDLFDKKIDFHVIDDDFPLIEDGILGFPALRQFKFNLSNNELKLDNNTILVQPVTTISPGQAISKTVYLEGRPTPVCFINGEKALREPIEKILLYYLDVFNLETELLPCTSLAKHTITLKENKIINTKSYRPHECHKTEIRRQMDEMLRKNIIEPSDSPYNSPVWVVPKKQEASGEQKWRIVIDFRKLNELTDQDAYPLPDIDDIISQLGNAKFFSALDLSSGFHQIPMDPKSK</sequence>
<dbReference type="Gene3D" id="3.10.10.10">
    <property type="entry name" value="HIV Type 1 Reverse Transcriptase, subunit A, domain 1"/>
    <property type="match status" value="1"/>
</dbReference>
<dbReference type="PANTHER" id="PTHR15503">
    <property type="entry name" value="LDOC1 RELATED"/>
    <property type="match status" value="1"/>
</dbReference>
<feature type="domain" description="Reverse transcriptase" evidence="5">
    <location>
        <begin position="602"/>
        <end position="688"/>
    </location>
</feature>
<dbReference type="Pfam" id="PF00078">
    <property type="entry name" value="RVT_1"/>
    <property type="match status" value="1"/>
</dbReference>
<keyword evidence="1" id="KW-0863">Zinc-finger</keyword>
<dbReference type="GO" id="GO:0008270">
    <property type="term" value="F:zinc ion binding"/>
    <property type="evidence" value="ECO:0007669"/>
    <property type="project" value="UniProtKB-KW"/>
</dbReference>
<dbReference type="PROSITE" id="PS50878">
    <property type="entry name" value="RT_POL"/>
    <property type="match status" value="1"/>
</dbReference>
<dbReference type="Gene3D" id="2.40.70.10">
    <property type="entry name" value="Acid Proteases"/>
    <property type="match status" value="1"/>
</dbReference>
<dbReference type="InterPro" id="IPR043502">
    <property type="entry name" value="DNA/RNA_pol_sf"/>
</dbReference>
<evidence type="ECO:0000256" key="3">
    <source>
        <dbReference type="SAM" id="MobiDB-lite"/>
    </source>
</evidence>
<evidence type="ECO:0000259" key="5">
    <source>
        <dbReference type="PROSITE" id="PS50878"/>
    </source>
</evidence>
<feature type="domain" description="CCHC-type" evidence="4">
    <location>
        <begin position="350"/>
        <end position="365"/>
    </location>
</feature>
<proteinExistence type="predicted"/>
<evidence type="ECO:0000313" key="6">
    <source>
        <dbReference type="Proteomes" id="UP000515164"/>
    </source>
</evidence>
<name>A0A6P8M1X6_9HYME</name>
<feature type="coiled-coil region" evidence="2">
    <location>
        <begin position="29"/>
        <end position="63"/>
    </location>
</feature>
<evidence type="ECO:0000256" key="2">
    <source>
        <dbReference type="SAM" id="Coils"/>
    </source>
</evidence>
<dbReference type="InterPro" id="IPR043128">
    <property type="entry name" value="Rev_trsase/Diguanyl_cyclase"/>
</dbReference>
<dbReference type="CDD" id="cd01647">
    <property type="entry name" value="RT_LTR"/>
    <property type="match status" value="1"/>
</dbReference>
<dbReference type="Gene3D" id="3.30.70.270">
    <property type="match status" value="1"/>
</dbReference>
<feature type="compositionally biased region" description="Pro residues" evidence="3">
    <location>
        <begin position="89"/>
        <end position="99"/>
    </location>
</feature>
<feature type="compositionally biased region" description="Polar residues" evidence="3">
    <location>
        <begin position="1"/>
        <end position="21"/>
    </location>
</feature>
<dbReference type="RefSeq" id="XP_033307446.1">
    <property type="nucleotide sequence ID" value="XM_033451555.1"/>
</dbReference>
<dbReference type="SUPFAM" id="SSF56672">
    <property type="entry name" value="DNA/RNA polymerases"/>
    <property type="match status" value="1"/>
</dbReference>
<dbReference type="PANTHER" id="PTHR15503:SF22">
    <property type="entry name" value="TRANSPOSON TY3-I GAG POLYPROTEIN"/>
    <property type="match status" value="1"/>
</dbReference>
<dbReference type="InterPro" id="IPR001878">
    <property type="entry name" value="Znf_CCHC"/>
</dbReference>